<dbReference type="EMBL" id="VUMT01000001">
    <property type="protein sequence ID" value="MSS62330.1"/>
    <property type="molecule type" value="Genomic_DNA"/>
</dbReference>
<dbReference type="Gene3D" id="3.30.390.50">
    <property type="entry name" value="CO dehydrogenase flavoprotein, C-terminal domain"/>
    <property type="match status" value="1"/>
</dbReference>
<dbReference type="GO" id="GO:0071949">
    <property type="term" value="F:FAD binding"/>
    <property type="evidence" value="ECO:0007669"/>
    <property type="project" value="InterPro"/>
</dbReference>
<gene>
    <name evidence="5" type="primary">xdhB</name>
    <name evidence="5" type="ORF">FYJ58_00275</name>
</gene>
<evidence type="ECO:0000313" key="5">
    <source>
        <dbReference type="EMBL" id="MSS62330.1"/>
    </source>
</evidence>
<dbReference type="Proteomes" id="UP000482209">
    <property type="component" value="Unassembled WGS sequence"/>
</dbReference>
<dbReference type="InterPro" id="IPR005107">
    <property type="entry name" value="CO_DH_flav_C"/>
</dbReference>
<comment type="caution">
    <text evidence="5">The sequence shown here is derived from an EMBL/GenBank/DDBJ whole genome shotgun (WGS) entry which is preliminary data.</text>
</comment>
<keyword evidence="3" id="KW-0560">Oxidoreductase</keyword>
<evidence type="ECO:0000256" key="3">
    <source>
        <dbReference type="ARBA" id="ARBA00023002"/>
    </source>
</evidence>
<name>A0A6L5XU54_9FIRM</name>
<evidence type="ECO:0000259" key="4">
    <source>
        <dbReference type="PROSITE" id="PS51387"/>
    </source>
</evidence>
<dbReference type="PANTHER" id="PTHR42659:SF9">
    <property type="entry name" value="XANTHINE DEHYDROGENASE FAD-BINDING SUBUNIT XDHB-RELATED"/>
    <property type="match status" value="1"/>
</dbReference>
<sequence>MYDIESVIVASTVDEAIEELVKNPKAEVISGGTDVLIKIREGKMAGCHLVNISNIPELKGIEMDSDGTIIIKAATVFSHITNDDIIKQYIPNLGDAVDQVGGPQIRNMGTIGGNVCNGVTSADSASTLCVLDAKMELKGPEGTRIIPITEWYQGAGKTVRKQNEILTAIRIEKENYEGYHGRYIKYGKRKAMEIATLGCSVMTKLTPDKKAIEKLKIGYGVAGPVPMRCVEAEQMARGKTVSRELLDCICENVLKEVHPRSSWRASKEFRLQLVEEMLRRAFEETVIAGGGNIDV</sequence>
<evidence type="ECO:0000256" key="2">
    <source>
        <dbReference type="ARBA" id="ARBA00022827"/>
    </source>
</evidence>
<dbReference type="InterPro" id="IPR016167">
    <property type="entry name" value="FAD-bd_PCMH_sub1"/>
</dbReference>
<evidence type="ECO:0000256" key="1">
    <source>
        <dbReference type="ARBA" id="ARBA00022630"/>
    </source>
</evidence>
<dbReference type="FunFam" id="3.30.465.10:FF:000017">
    <property type="entry name" value="Xanthine dehydrogenase, FAD binding subunit"/>
    <property type="match status" value="1"/>
</dbReference>
<organism evidence="5 6">
    <name type="scientific">Velocimicrobium porci</name>
    <dbReference type="NCBI Taxonomy" id="2606634"/>
    <lineage>
        <taxon>Bacteria</taxon>
        <taxon>Bacillati</taxon>
        <taxon>Bacillota</taxon>
        <taxon>Clostridia</taxon>
        <taxon>Lachnospirales</taxon>
        <taxon>Lachnospiraceae</taxon>
        <taxon>Velocimicrobium</taxon>
    </lineage>
</organism>
<dbReference type="InterPro" id="IPR050031">
    <property type="entry name" value="XdhB_XDHase"/>
</dbReference>
<keyword evidence="1" id="KW-0285">Flavoprotein</keyword>
<keyword evidence="6" id="KW-1185">Reference proteome</keyword>
<protein>
    <submittedName>
        <fullName evidence="5">Xanthine dehydrogenase FAD-binding subunit XdhB</fullName>
    </submittedName>
</protein>
<accession>A0A6L5XU54</accession>
<dbReference type="Pfam" id="PF00941">
    <property type="entry name" value="FAD_binding_5"/>
    <property type="match status" value="1"/>
</dbReference>
<dbReference type="Gene3D" id="3.30.43.10">
    <property type="entry name" value="Uridine Diphospho-n-acetylenolpyruvylglucosamine Reductase, domain 2"/>
    <property type="match status" value="1"/>
</dbReference>
<dbReference type="InterPro" id="IPR016169">
    <property type="entry name" value="FAD-bd_PCMH_sub2"/>
</dbReference>
<dbReference type="SUPFAM" id="SSF56176">
    <property type="entry name" value="FAD-binding/transporter-associated domain-like"/>
    <property type="match status" value="1"/>
</dbReference>
<dbReference type="RefSeq" id="WP_154515505.1">
    <property type="nucleotide sequence ID" value="NZ_VUMT01000001.1"/>
</dbReference>
<keyword evidence="2" id="KW-0274">FAD</keyword>
<dbReference type="NCBIfam" id="NF043083">
    <property type="entry name" value="XdhB_XDHase"/>
    <property type="match status" value="1"/>
</dbReference>
<dbReference type="InterPro" id="IPR002346">
    <property type="entry name" value="Mopterin_DH_FAD-bd"/>
</dbReference>
<dbReference type="NCBIfam" id="NF007427">
    <property type="entry name" value="PRK09971.1"/>
    <property type="match status" value="1"/>
</dbReference>
<reference evidence="5 6" key="1">
    <citation type="submission" date="2019-08" db="EMBL/GenBank/DDBJ databases">
        <title>In-depth cultivation of the pig gut microbiome towards novel bacterial diversity and tailored functional studies.</title>
        <authorList>
            <person name="Wylensek D."/>
            <person name="Hitch T.C.A."/>
            <person name="Clavel T."/>
        </authorList>
    </citation>
    <scope>NUCLEOTIDE SEQUENCE [LARGE SCALE GENOMIC DNA]</scope>
    <source>
        <strain evidence="5 6">WCA-693-APC-MOT-I</strain>
    </source>
</reference>
<dbReference type="GO" id="GO:0004854">
    <property type="term" value="F:xanthine dehydrogenase activity"/>
    <property type="evidence" value="ECO:0007669"/>
    <property type="project" value="InterPro"/>
</dbReference>
<dbReference type="InterPro" id="IPR016166">
    <property type="entry name" value="FAD-bd_PCMH"/>
</dbReference>
<dbReference type="AlphaFoldDB" id="A0A6L5XU54"/>
<dbReference type="PROSITE" id="PS51387">
    <property type="entry name" value="FAD_PCMH"/>
    <property type="match status" value="1"/>
</dbReference>
<dbReference type="InterPro" id="IPR036318">
    <property type="entry name" value="FAD-bd_PCMH-like_sf"/>
</dbReference>
<dbReference type="Pfam" id="PF03450">
    <property type="entry name" value="CO_deh_flav_C"/>
    <property type="match status" value="1"/>
</dbReference>
<evidence type="ECO:0000313" key="6">
    <source>
        <dbReference type="Proteomes" id="UP000482209"/>
    </source>
</evidence>
<dbReference type="InterPro" id="IPR036683">
    <property type="entry name" value="CO_DH_flav_C_dom_sf"/>
</dbReference>
<feature type="domain" description="FAD-binding PCMH-type" evidence="4">
    <location>
        <begin position="1"/>
        <end position="176"/>
    </location>
</feature>
<dbReference type="SUPFAM" id="SSF55447">
    <property type="entry name" value="CO dehydrogenase flavoprotein C-terminal domain-like"/>
    <property type="match status" value="1"/>
</dbReference>
<dbReference type="SMART" id="SM01092">
    <property type="entry name" value="CO_deh_flav_C"/>
    <property type="match status" value="1"/>
</dbReference>
<proteinExistence type="predicted"/>
<dbReference type="InterPro" id="IPR051312">
    <property type="entry name" value="Diverse_Substr_Oxidored"/>
</dbReference>
<dbReference type="GO" id="GO:0002197">
    <property type="term" value="C:xanthine dehydrogenase complex"/>
    <property type="evidence" value="ECO:0007669"/>
    <property type="project" value="InterPro"/>
</dbReference>
<dbReference type="PANTHER" id="PTHR42659">
    <property type="entry name" value="XANTHINE DEHYDROGENASE SUBUNIT C-RELATED"/>
    <property type="match status" value="1"/>
</dbReference>
<dbReference type="Gene3D" id="3.30.465.10">
    <property type="match status" value="1"/>
</dbReference>